<organism evidence="8 9">
    <name type="scientific">Poseidonibacter ostreae</name>
    <dbReference type="NCBI Taxonomy" id="2654171"/>
    <lineage>
        <taxon>Bacteria</taxon>
        <taxon>Pseudomonadati</taxon>
        <taxon>Campylobacterota</taxon>
        <taxon>Epsilonproteobacteria</taxon>
        <taxon>Campylobacterales</taxon>
        <taxon>Arcobacteraceae</taxon>
        <taxon>Poseidonibacter</taxon>
    </lineage>
</organism>
<name>A0A6L4WZ43_9BACT</name>
<protein>
    <submittedName>
        <fullName evidence="8">Tyrosine-type recombinase/integrase</fullName>
    </submittedName>
</protein>
<keyword evidence="3 5" id="KW-0238">DNA-binding</keyword>
<keyword evidence="4" id="KW-0233">DNA recombination</keyword>
<dbReference type="SUPFAM" id="SSF56349">
    <property type="entry name" value="DNA breaking-rejoining enzymes"/>
    <property type="match status" value="1"/>
</dbReference>
<reference evidence="8 9" key="1">
    <citation type="submission" date="2019-10" db="EMBL/GenBank/DDBJ databases">
        <title>Poseidonibacter ostreae sp. nov., isolated from the gut of the Ostrea denselamellosa.</title>
        <authorList>
            <person name="Choi A."/>
        </authorList>
    </citation>
    <scope>NUCLEOTIDE SEQUENCE [LARGE SCALE GENOMIC DNA]</scope>
    <source>
        <strain evidence="8 9">SJOD-M-33</strain>
    </source>
</reference>
<dbReference type="GO" id="GO:0003677">
    <property type="term" value="F:DNA binding"/>
    <property type="evidence" value="ECO:0007669"/>
    <property type="project" value="UniProtKB-UniRule"/>
</dbReference>
<accession>A0A6L4WZ43</accession>
<evidence type="ECO:0000256" key="5">
    <source>
        <dbReference type="PROSITE-ProRule" id="PRU01248"/>
    </source>
</evidence>
<feature type="domain" description="Core-binding (CB)" evidence="7">
    <location>
        <begin position="12"/>
        <end position="107"/>
    </location>
</feature>
<dbReference type="EMBL" id="WFKK01000001">
    <property type="protein sequence ID" value="KAB7891264.1"/>
    <property type="molecule type" value="Genomic_DNA"/>
</dbReference>
<keyword evidence="1" id="KW-0159">Chromosome partition</keyword>
<evidence type="ECO:0000256" key="4">
    <source>
        <dbReference type="ARBA" id="ARBA00023172"/>
    </source>
</evidence>
<dbReference type="GO" id="GO:0007059">
    <property type="term" value="P:chromosome segregation"/>
    <property type="evidence" value="ECO:0007669"/>
    <property type="project" value="UniProtKB-KW"/>
</dbReference>
<dbReference type="PROSITE" id="PS51900">
    <property type="entry name" value="CB"/>
    <property type="match status" value="1"/>
</dbReference>
<dbReference type="PANTHER" id="PTHR30349">
    <property type="entry name" value="PHAGE INTEGRASE-RELATED"/>
    <property type="match status" value="1"/>
</dbReference>
<dbReference type="PANTHER" id="PTHR30349:SF81">
    <property type="entry name" value="TYROSINE RECOMBINASE XERC"/>
    <property type="match status" value="1"/>
</dbReference>
<gene>
    <name evidence="8" type="ORF">GBG19_00075</name>
</gene>
<dbReference type="Gene3D" id="1.10.443.10">
    <property type="entry name" value="Intergrase catalytic core"/>
    <property type="match status" value="1"/>
</dbReference>
<dbReference type="InterPro" id="IPR013762">
    <property type="entry name" value="Integrase-like_cat_sf"/>
</dbReference>
<dbReference type="AlphaFoldDB" id="A0A6L4WZ43"/>
<dbReference type="InterPro" id="IPR044068">
    <property type="entry name" value="CB"/>
</dbReference>
<dbReference type="GO" id="GO:0015074">
    <property type="term" value="P:DNA integration"/>
    <property type="evidence" value="ECO:0007669"/>
    <property type="project" value="UniProtKB-KW"/>
</dbReference>
<dbReference type="Proteomes" id="UP000472839">
    <property type="component" value="Unassembled WGS sequence"/>
</dbReference>
<evidence type="ECO:0000259" key="7">
    <source>
        <dbReference type="PROSITE" id="PS51900"/>
    </source>
</evidence>
<feature type="domain" description="Tyr recombinase" evidence="6">
    <location>
        <begin position="130"/>
        <end position="322"/>
    </location>
</feature>
<dbReference type="RefSeq" id="WP_152279366.1">
    <property type="nucleotide sequence ID" value="NZ_WFKK01000001.1"/>
</dbReference>
<evidence type="ECO:0000313" key="9">
    <source>
        <dbReference type="Proteomes" id="UP000472839"/>
    </source>
</evidence>
<sequence length="325" mass="38782">MILQKENECLSDALIRWSVEYEESLELKDWKDITIENYMVGVRFFISYFEENQNLDNLKLIDLTTKDIQRFFRWRKEEYQKKHGKVIEESTRTNNKKSIQNFFRYMKNENSNDLEFRIDWSDITFKNHRKDIVYFEEESVNKILKHLESKMKKDRTELSYTLSFAFKLALYGGLRASEVCSVRLNHFGKVYTKSNEDKSVKFIPLMIMGKNSTSYTNPIPYDKIKNEYNYFKRLKTQKETIFLSKRGLALTRNHLYNYLVEVANELELGKQGVHIIRRTFANNLIEKGVEIRGVQILMRHTDIKTTTIYTARSKNQMEEAVSKLI</sequence>
<dbReference type="InterPro" id="IPR011010">
    <property type="entry name" value="DNA_brk_join_enz"/>
</dbReference>
<dbReference type="InterPro" id="IPR010998">
    <property type="entry name" value="Integrase_recombinase_N"/>
</dbReference>
<dbReference type="InterPro" id="IPR002104">
    <property type="entry name" value="Integrase_catalytic"/>
</dbReference>
<dbReference type="CDD" id="cd00397">
    <property type="entry name" value="DNA_BRE_C"/>
    <property type="match status" value="1"/>
</dbReference>
<dbReference type="Gene3D" id="1.10.150.130">
    <property type="match status" value="1"/>
</dbReference>
<evidence type="ECO:0000256" key="2">
    <source>
        <dbReference type="ARBA" id="ARBA00022908"/>
    </source>
</evidence>
<keyword evidence="2" id="KW-0229">DNA integration</keyword>
<comment type="caution">
    <text evidence="8">The sequence shown here is derived from an EMBL/GenBank/DDBJ whole genome shotgun (WGS) entry which is preliminary data.</text>
</comment>
<dbReference type="PROSITE" id="PS51898">
    <property type="entry name" value="TYR_RECOMBINASE"/>
    <property type="match status" value="1"/>
</dbReference>
<proteinExistence type="predicted"/>
<evidence type="ECO:0000313" key="8">
    <source>
        <dbReference type="EMBL" id="KAB7891264.1"/>
    </source>
</evidence>
<dbReference type="Pfam" id="PF00589">
    <property type="entry name" value="Phage_integrase"/>
    <property type="match status" value="1"/>
</dbReference>
<dbReference type="InterPro" id="IPR050090">
    <property type="entry name" value="Tyrosine_recombinase_XerCD"/>
</dbReference>
<evidence type="ECO:0000256" key="1">
    <source>
        <dbReference type="ARBA" id="ARBA00022829"/>
    </source>
</evidence>
<evidence type="ECO:0000259" key="6">
    <source>
        <dbReference type="PROSITE" id="PS51898"/>
    </source>
</evidence>
<dbReference type="GO" id="GO:0006310">
    <property type="term" value="P:DNA recombination"/>
    <property type="evidence" value="ECO:0007669"/>
    <property type="project" value="UniProtKB-KW"/>
</dbReference>
<evidence type="ECO:0000256" key="3">
    <source>
        <dbReference type="ARBA" id="ARBA00023125"/>
    </source>
</evidence>